<proteinExistence type="predicted"/>
<sequence>MNASFISQLKGTKIFKSISEEEIEKIIKEVPFRTVDYKKGEVLFWEGDKCTGIGIVLEGEVEIHKGAIMGKKITITQIKHGDMFGEAIVFSTTHEYPATVEALLDSKILFISKENILMMCSNHVQFVEKFMEVLSNKILILNNKLSLLSLKSIRQKILFYIIKESKDKKNMSINITKQEFSEILGVERPSLSRELIKMKEENIIEIKGKTIKILSQDSVDDYL</sequence>
<dbReference type="Pfam" id="PF00027">
    <property type="entry name" value="cNMP_binding"/>
    <property type="match status" value="1"/>
</dbReference>
<name>A0ABS4KLV4_9FIRM</name>
<dbReference type="PROSITE" id="PS50042">
    <property type="entry name" value="CNMP_BINDING_3"/>
    <property type="match status" value="1"/>
</dbReference>
<evidence type="ECO:0000259" key="5">
    <source>
        <dbReference type="PROSITE" id="PS51063"/>
    </source>
</evidence>
<dbReference type="PANTHER" id="PTHR24567:SF58">
    <property type="entry name" value="CYCLIC AMP-BINDING REGULATORY PROTEIN"/>
    <property type="match status" value="1"/>
</dbReference>
<evidence type="ECO:0000259" key="4">
    <source>
        <dbReference type="PROSITE" id="PS50042"/>
    </source>
</evidence>
<evidence type="ECO:0000256" key="2">
    <source>
        <dbReference type="ARBA" id="ARBA00023125"/>
    </source>
</evidence>
<comment type="caution">
    <text evidence="6">The sequence shown here is derived from an EMBL/GenBank/DDBJ whole genome shotgun (WGS) entry which is preliminary data.</text>
</comment>
<evidence type="ECO:0000256" key="3">
    <source>
        <dbReference type="ARBA" id="ARBA00023163"/>
    </source>
</evidence>
<dbReference type="Proteomes" id="UP001314903">
    <property type="component" value="Unassembled WGS sequence"/>
</dbReference>
<keyword evidence="1" id="KW-0805">Transcription regulation</keyword>
<evidence type="ECO:0000313" key="7">
    <source>
        <dbReference type="Proteomes" id="UP001314903"/>
    </source>
</evidence>
<dbReference type="InterPro" id="IPR036390">
    <property type="entry name" value="WH_DNA-bd_sf"/>
</dbReference>
<organism evidence="6 7">
    <name type="scientific">Acetoanaerobium pronyense</name>
    <dbReference type="NCBI Taxonomy" id="1482736"/>
    <lineage>
        <taxon>Bacteria</taxon>
        <taxon>Bacillati</taxon>
        <taxon>Bacillota</taxon>
        <taxon>Clostridia</taxon>
        <taxon>Peptostreptococcales</taxon>
        <taxon>Filifactoraceae</taxon>
        <taxon>Acetoanaerobium</taxon>
    </lineage>
</organism>
<reference evidence="6 7" key="1">
    <citation type="submission" date="2021-03" db="EMBL/GenBank/DDBJ databases">
        <title>Genomic Encyclopedia of Type Strains, Phase IV (KMG-IV): sequencing the most valuable type-strain genomes for metagenomic binning, comparative biology and taxonomic classification.</title>
        <authorList>
            <person name="Goeker M."/>
        </authorList>
    </citation>
    <scope>NUCLEOTIDE SEQUENCE [LARGE SCALE GENOMIC DNA]</scope>
    <source>
        <strain evidence="6 7">DSM 27512</strain>
    </source>
</reference>
<dbReference type="SUPFAM" id="SSF51206">
    <property type="entry name" value="cAMP-binding domain-like"/>
    <property type="match status" value="1"/>
</dbReference>
<evidence type="ECO:0000256" key="1">
    <source>
        <dbReference type="ARBA" id="ARBA00023015"/>
    </source>
</evidence>
<dbReference type="InterPro" id="IPR050397">
    <property type="entry name" value="Env_Response_Regulators"/>
</dbReference>
<keyword evidence="7" id="KW-1185">Reference proteome</keyword>
<keyword evidence="2" id="KW-0238">DNA-binding</keyword>
<dbReference type="InterPro" id="IPR018490">
    <property type="entry name" value="cNMP-bd_dom_sf"/>
</dbReference>
<dbReference type="SUPFAM" id="SSF46785">
    <property type="entry name" value="Winged helix' DNA-binding domain"/>
    <property type="match status" value="1"/>
</dbReference>
<dbReference type="InterPro" id="IPR012318">
    <property type="entry name" value="HTH_CRP"/>
</dbReference>
<dbReference type="InterPro" id="IPR014710">
    <property type="entry name" value="RmlC-like_jellyroll"/>
</dbReference>
<evidence type="ECO:0000313" key="6">
    <source>
        <dbReference type="EMBL" id="MBP2028206.1"/>
    </source>
</evidence>
<dbReference type="SMART" id="SM00419">
    <property type="entry name" value="HTH_CRP"/>
    <property type="match status" value="1"/>
</dbReference>
<dbReference type="PROSITE" id="PS51063">
    <property type="entry name" value="HTH_CRP_2"/>
    <property type="match status" value="1"/>
</dbReference>
<accession>A0ABS4KLV4</accession>
<dbReference type="SMART" id="SM00100">
    <property type="entry name" value="cNMP"/>
    <property type="match status" value="1"/>
</dbReference>
<feature type="domain" description="HTH crp-type" evidence="5">
    <location>
        <begin position="151"/>
        <end position="217"/>
    </location>
</feature>
<dbReference type="CDD" id="cd00038">
    <property type="entry name" value="CAP_ED"/>
    <property type="match status" value="1"/>
</dbReference>
<dbReference type="EMBL" id="JAGGLI010000023">
    <property type="protein sequence ID" value="MBP2028206.1"/>
    <property type="molecule type" value="Genomic_DNA"/>
</dbReference>
<keyword evidence="3" id="KW-0804">Transcription</keyword>
<feature type="domain" description="Cyclic nucleotide-binding" evidence="4">
    <location>
        <begin position="14"/>
        <end position="137"/>
    </location>
</feature>
<dbReference type="PANTHER" id="PTHR24567">
    <property type="entry name" value="CRP FAMILY TRANSCRIPTIONAL REGULATORY PROTEIN"/>
    <property type="match status" value="1"/>
</dbReference>
<dbReference type="InterPro" id="IPR000595">
    <property type="entry name" value="cNMP-bd_dom"/>
</dbReference>
<dbReference type="Pfam" id="PF13545">
    <property type="entry name" value="HTH_Crp_2"/>
    <property type="match status" value="1"/>
</dbReference>
<protein>
    <submittedName>
        <fullName evidence="6">CRP-like cAMP-binding protein</fullName>
    </submittedName>
</protein>
<dbReference type="RefSeq" id="WP_209661259.1">
    <property type="nucleotide sequence ID" value="NZ_JAGGLI010000023.1"/>
</dbReference>
<gene>
    <name evidence="6" type="ORF">J2Z35_002007</name>
</gene>
<dbReference type="Gene3D" id="2.60.120.10">
    <property type="entry name" value="Jelly Rolls"/>
    <property type="match status" value="1"/>
</dbReference>